<sequence length="292" mass="32798">MTLRHMKIFVSVFRHSSMSRAAEELHLAQPSVSLAIKELETYYGVRLFERIGRRISPTELGKEFYGYALHIVSLFEEMEKKIKNWDTIGTVRIGTSITIGTHILPSLIKQYNSLFPGVTVEATVSNSAEIESRILDNTIDIGLIETQPYSPELCHIPFMQDELAAIVPPESPLASEPYVTLEMLASEPFLMREKGSAGRDILDRLFAALGINIRPVWKSSSTQAIVKGVSEGLGVAVLPYLLIENDVKTGAVANVPFREPLRRDLNIIYHKNKYLTPSMHEFIMLCKKALRP</sequence>
<reference evidence="6" key="1">
    <citation type="submission" date="2020-10" db="EMBL/GenBank/DDBJ databases">
        <authorList>
            <person name="Gilroy R."/>
        </authorList>
    </citation>
    <scope>NUCLEOTIDE SEQUENCE</scope>
    <source>
        <strain evidence="6">USAMLcec3-3695</strain>
    </source>
</reference>
<evidence type="ECO:0000256" key="2">
    <source>
        <dbReference type="ARBA" id="ARBA00023015"/>
    </source>
</evidence>
<organism evidence="6 7">
    <name type="scientific">Candidatus Ornithomonoglobus merdipullorum</name>
    <dbReference type="NCBI Taxonomy" id="2840895"/>
    <lineage>
        <taxon>Bacteria</taxon>
        <taxon>Bacillati</taxon>
        <taxon>Bacillota</taxon>
        <taxon>Clostridia</taxon>
        <taxon>Candidatus Ornithomonoglobus</taxon>
    </lineage>
</organism>
<keyword evidence="2" id="KW-0805">Transcription regulation</keyword>
<dbReference type="CDD" id="cd08420">
    <property type="entry name" value="PBP2_CysL_like"/>
    <property type="match status" value="1"/>
</dbReference>
<reference evidence="6" key="2">
    <citation type="journal article" date="2021" name="PeerJ">
        <title>Extensive microbial diversity within the chicken gut microbiome revealed by metagenomics and culture.</title>
        <authorList>
            <person name="Gilroy R."/>
            <person name="Ravi A."/>
            <person name="Getino M."/>
            <person name="Pursley I."/>
            <person name="Horton D.L."/>
            <person name="Alikhan N.F."/>
            <person name="Baker D."/>
            <person name="Gharbi K."/>
            <person name="Hall N."/>
            <person name="Watson M."/>
            <person name="Adriaenssens E.M."/>
            <person name="Foster-Nyarko E."/>
            <person name="Jarju S."/>
            <person name="Secka A."/>
            <person name="Antonio M."/>
            <person name="Oren A."/>
            <person name="Chaudhuri R.R."/>
            <person name="La Ragione R."/>
            <person name="Hildebrand F."/>
            <person name="Pallen M.J."/>
        </authorList>
    </citation>
    <scope>NUCLEOTIDE SEQUENCE</scope>
    <source>
        <strain evidence="6">USAMLcec3-3695</strain>
    </source>
</reference>
<dbReference type="Pfam" id="PF03466">
    <property type="entry name" value="LysR_substrate"/>
    <property type="match status" value="1"/>
</dbReference>
<dbReference type="InterPro" id="IPR005119">
    <property type="entry name" value="LysR_subst-bd"/>
</dbReference>
<dbReference type="GO" id="GO:0003700">
    <property type="term" value="F:DNA-binding transcription factor activity"/>
    <property type="evidence" value="ECO:0007669"/>
    <property type="project" value="InterPro"/>
</dbReference>
<dbReference type="GO" id="GO:0000976">
    <property type="term" value="F:transcription cis-regulatory region binding"/>
    <property type="evidence" value="ECO:0007669"/>
    <property type="project" value="TreeGrafter"/>
</dbReference>
<dbReference type="Proteomes" id="UP000824109">
    <property type="component" value="Unassembled WGS sequence"/>
</dbReference>
<name>A0A9D1SEB9_9FIRM</name>
<dbReference type="InterPro" id="IPR000847">
    <property type="entry name" value="LysR_HTH_N"/>
</dbReference>
<dbReference type="PANTHER" id="PTHR30126">
    <property type="entry name" value="HTH-TYPE TRANSCRIPTIONAL REGULATOR"/>
    <property type="match status" value="1"/>
</dbReference>
<dbReference type="InterPro" id="IPR036390">
    <property type="entry name" value="WH_DNA-bd_sf"/>
</dbReference>
<dbReference type="AlphaFoldDB" id="A0A9D1SEB9"/>
<dbReference type="Gene3D" id="1.10.10.10">
    <property type="entry name" value="Winged helix-like DNA-binding domain superfamily/Winged helix DNA-binding domain"/>
    <property type="match status" value="1"/>
</dbReference>
<dbReference type="PROSITE" id="PS50931">
    <property type="entry name" value="HTH_LYSR"/>
    <property type="match status" value="1"/>
</dbReference>
<comment type="caution">
    <text evidence="6">The sequence shown here is derived from an EMBL/GenBank/DDBJ whole genome shotgun (WGS) entry which is preliminary data.</text>
</comment>
<evidence type="ECO:0000256" key="4">
    <source>
        <dbReference type="ARBA" id="ARBA00023163"/>
    </source>
</evidence>
<dbReference type="FunFam" id="1.10.10.10:FF:000001">
    <property type="entry name" value="LysR family transcriptional regulator"/>
    <property type="match status" value="1"/>
</dbReference>
<dbReference type="InterPro" id="IPR036388">
    <property type="entry name" value="WH-like_DNA-bd_sf"/>
</dbReference>
<dbReference type="Gene3D" id="3.40.190.290">
    <property type="match status" value="1"/>
</dbReference>
<dbReference type="PRINTS" id="PR00039">
    <property type="entry name" value="HTHLYSR"/>
</dbReference>
<dbReference type="EMBL" id="DVNB01000021">
    <property type="protein sequence ID" value="HIU56512.1"/>
    <property type="molecule type" value="Genomic_DNA"/>
</dbReference>
<dbReference type="Pfam" id="PF00126">
    <property type="entry name" value="HTH_1"/>
    <property type="match status" value="1"/>
</dbReference>
<feature type="domain" description="HTH lysR-type" evidence="5">
    <location>
        <begin position="1"/>
        <end position="58"/>
    </location>
</feature>
<dbReference type="SUPFAM" id="SSF53850">
    <property type="entry name" value="Periplasmic binding protein-like II"/>
    <property type="match status" value="1"/>
</dbReference>
<dbReference type="PANTHER" id="PTHR30126:SF40">
    <property type="entry name" value="HTH-TYPE TRANSCRIPTIONAL REGULATOR GLTR"/>
    <property type="match status" value="1"/>
</dbReference>
<evidence type="ECO:0000256" key="3">
    <source>
        <dbReference type="ARBA" id="ARBA00023125"/>
    </source>
</evidence>
<evidence type="ECO:0000313" key="7">
    <source>
        <dbReference type="Proteomes" id="UP000824109"/>
    </source>
</evidence>
<dbReference type="SUPFAM" id="SSF46785">
    <property type="entry name" value="Winged helix' DNA-binding domain"/>
    <property type="match status" value="1"/>
</dbReference>
<keyword evidence="4" id="KW-0804">Transcription</keyword>
<comment type="similarity">
    <text evidence="1">Belongs to the LysR transcriptional regulatory family.</text>
</comment>
<protein>
    <submittedName>
        <fullName evidence="6">LysR family transcriptional regulator</fullName>
    </submittedName>
</protein>
<evidence type="ECO:0000256" key="1">
    <source>
        <dbReference type="ARBA" id="ARBA00009437"/>
    </source>
</evidence>
<accession>A0A9D1SEB9</accession>
<evidence type="ECO:0000313" key="6">
    <source>
        <dbReference type="EMBL" id="HIU56512.1"/>
    </source>
</evidence>
<evidence type="ECO:0000259" key="5">
    <source>
        <dbReference type="PROSITE" id="PS50931"/>
    </source>
</evidence>
<gene>
    <name evidence="6" type="ORF">IAA61_01700</name>
</gene>
<proteinExistence type="inferred from homology"/>
<keyword evidence="3" id="KW-0238">DNA-binding</keyword>